<dbReference type="GO" id="GO:0016020">
    <property type="term" value="C:membrane"/>
    <property type="evidence" value="ECO:0007669"/>
    <property type="project" value="InterPro"/>
</dbReference>
<gene>
    <name evidence="1" type="ORF">HPB48_008492</name>
</gene>
<dbReference type="PANTHER" id="PTHR19229:SF250">
    <property type="entry name" value="ABC TRANSPORTER DOMAIN-CONTAINING PROTEIN-RELATED"/>
    <property type="match status" value="1"/>
</dbReference>
<proteinExistence type="predicted"/>
<keyword evidence="2" id="KW-1185">Reference proteome</keyword>
<dbReference type="AlphaFoldDB" id="A0A9J6GMF2"/>
<dbReference type="Gene3D" id="3.40.50.300">
    <property type="entry name" value="P-loop containing nucleotide triphosphate hydrolases"/>
    <property type="match status" value="1"/>
</dbReference>
<dbReference type="OrthoDB" id="6512918at2759"/>
<dbReference type="InterPro" id="IPR026082">
    <property type="entry name" value="ABCA"/>
</dbReference>
<dbReference type="GO" id="GO:0005319">
    <property type="term" value="F:lipid transporter activity"/>
    <property type="evidence" value="ECO:0007669"/>
    <property type="project" value="TreeGrafter"/>
</dbReference>
<dbReference type="Proteomes" id="UP000821853">
    <property type="component" value="Unassembled WGS sequence"/>
</dbReference>
<dbReference type="SUPFAM" id="SSF52540">
    <property type="entry name" value="P-loop containing nucleoside triphosphate hydrolases"/>
    <property type="match status" value="1"/>
</dbReference>
<protein>
    <submittedName>
        <fullName evidence="1">Uncharacterized protein</fullName>
    </submittedName>
</protein>
<organism evidence="1 2">
    <name type="scientific">Haemaphysalis longicornis</name>
    <name type="common">Bush tick</name>
    <dbReference type="NCBI Taxonomy" id="44386"/>
    <lineage>
        <taxon>Eukaryota</taxon>
        <taxon>Metazoa</taxon>
        <taxon>Ecdysozoa</taxon>
        <taxon>Arthropoda</taxon>
        <taxon>Chelicerata</taxon>
        <taxon>Arachnida</taxon>
        <taxon>Acari</taxon>
        <taxon>Parasitiformes</taxon>
        <taxon>Ixodida</taxon>
        <taxon>Ixodoidea</taxon>
        <taxon>Ixodidae</taxon>
        <taxon>Haemaphysalinae</taxon>
        <taxon>Haemaphysalis</taxon>
    </lineage>
</organism>
<name>A0A9J6GMF2_HAELO</name>
<accession>A0A9J6GMF2</accession>
<dbReference type="InterPro" id="IPR027417">
    <property type="entry name" value="P-loop_NTPase"/>
</dbReference>
<reference evidence="1 2" key="1">
    <citation type="journal article" date="2020" name="Cell">
        <title>Large-Scale Comparative Analyses of Tick Genomes Elucidate Their Genetic Diversity and Vector Capacities.</title>
        <authorList>
            <consortium name="Tick Genome and Microbiome Consortium (TIGMIC)"/>
            <person name="Jia N."/>
            <person name="Wang J."/>
            <person name="Shi W."/>
            <person name="Du L."/>
            <person name="Sun Y."/>
            <person name="Zhan W."/>
            <person name="Jiang J.F."/>
            <person name="Wang Q."/>
            <person name="Zhang B."/>
            <person name="Ji P."/>
            <person name="Bell-Sakyi L."/>
            <person name="Cui X.M."/>
            <person name="Yuan T.T."/>
            <person name="Jiang B.G."/>
            <person name="Yang W.F."/>
            <person name="Lam T.T."/>
            <person name="Chang Q.C."/>
            <person name="Ding S.J."/>
            <person name="Wang X.J."/>
            <person name="Zhu J.G."/>
            <person name="Ruan X.D."/>
            <person name="Zhao L."/>
            <person name="Wei J.T."/>
            <person name="Ye R.Z."/>
            <person name="Que T.C."/>
            <person name="Du C.H."/>
            <person name="Zhou Y.H."/>
            <person name="Cheng J.X."/>
            <person name="Dai P.F."/>
            <person name="Guo W.B."/>
            <person name="Han X.H."/>
            <person name="Huang E.J."/>
            <person name="Li L.F."/>
            <person name="Wei W."/>
            <person name="Gao Y.C."/>
            <person name="Liu J.Z."/>
            <person name="Shao H.Z."/>
            <person name="Wang X."/>
            <person name="Wang C.C."/>
            <person name="Yang T.C."/>
            <person name="Huo Q.B."/>
            <person name="Li W."/>
            <person name="Chen H.Y."/>
            <person name="Chen S.E."/>
            <person name="Zhou L.G."/>
            <person name="Ni X.B."/>
            <person name="Tian J.H."/>
            <person name="Sheng Y."/>
            <person name="Liu T."/>
            <person name="Pan Y.S."/>
            <person name="Xia L.Y."/>
            <person name="Li J."/>
            <person name="Zhao F."/>
            <person name="Cao W.C."/>
        </authorList>
    </citation>
    <scope>NUCLEOTIDE SEQUENCE [LARGE SCALE GENOMIC DNA]</scope>
    <source>
        <strain evidence="1">HaeL-2018</strain>
    </source>
</reference>
<dbReference type="VEuPathDB" id="VectorBase:HLOH_054579"/>
<dbReference type="GO" id="GO:0140359">
    <property type="term" value="F:ABC-type transporter activity"/>
    <property type="evidence" value="ECO:0007669"/>
    <property type="project" value="InterPro"/>
</dbReference>
<dbReference type="EMBL" id="JABSTR010000008">
    <property type="protein sequence ID" value="KAH9376434.1"/>
    <property type="molecule type" value="Genomic_DNA"/>
</dbReference>
<evidence type="ECO:0000313" key="2">
    <source>
        <dbReference type="Proteomes" id="UP000821853"/>
    </source>
</evidence>
<evidence type="ECO:0000313" key="1">
    <source>
        <dbReference type="EMBL" id="KAH9376434.1"/>
    </source>
</evidence>
<sequence length="113" mass="12212">MILLDEPTAGIDAENKAEIWDLLLDLRRTCAVVVTTNDMQEADVLADRLVVLARGRVLCSGSPTFLGRNFGEMRGCLRTKAPSLIARSTQSVKTGLCTNLLTVAYPETASGLM</sequence>
<dbReference type="PANTHER" id="PTHR19229">
    <property type="entry name" value="ATP-BINDING CASSETTE TRANSPORTER SUBFAMILY A ABCA"/>
    <property type="match status" value="1"/>
</dbReference>
<comment type="caution">
    <text evidence="1">The sequence shown here is derived from an EMBL/GenBank/DDBJ whole genome shotgun (WGS) entry which is preliminary data.</text>
</comment>